<proteinExistence type="predicted"/>
<dbReference type="EMBL" id="NBNE01001689">
    <property type="protein sequence ID" value="OWZ13034.1"/>
    <property type="molecule type" value="Genomic_DNA"/>
</dbReference>
<keyword evidence="3" id="KW-1185">Reference proteome</keyword>
<dbReference type="Proteomes" id="UP000198211">
    <property type="component" value="Unassembled WGS sequence"/>
</dbReference>
<feature type="domain" description="PiggyBac transposable element-derived protein" evidence="1">
    <location>
        <begin position="11"/>
        <end position="294"/>
    </location>
</feature>
<evidence type="ECO:0000259" key="1">
    <source>
        <dbReference type="Pfam" id="PF13843"/>
    </source>
</evidence>
<dbReference type="Pfam" id="PF13843">
    <property type="entry name" value="DDE_Tnp_1_7"/>
    <property type="match status" value="1"/>
</dbReference>
<organism evidence="2 3">
    <name type="scientific">Phytophthora megakarya</name>
    <dbReference type="NCBI Taxonomy" id="4795"/>
    <lineage>
        <taxon>Eukaryota</taxon>
        <taxon>Sar</taxon>
        <taxon>Stramenopiles</taxon>
        <taxon>Oomycota</taxon>
        <taxon>Peronosporomycetes</taxon>
        <taxon>Peronosporales</taxon>
        <taxon>Peronosporaceae</taxon>
        <taxon>Phytophthora</taxon>
    </lineage>
</organism>
<dbReference type="PANTHER" id="PTHR46599:SF3">
    <property type="entry name" value="PIGGYBAC TRANSPOSABLE ELEMENT-DERIVED PROTEIN 4"/>
    <property type="match status" value="1"/>
</dbReference>
<reference evidence="3" key="1">
    <citation type="submission" date="2017-03" db="EMBL/GenBank/DDBJ databases">
        <title>Phytopthora megakarya and P. palmivora, two closely related causual agents of cacao black pod achieved similar genome size and gene model numbers by different mechanisms.</title>
        <authorList>
            <person name="Ali S."/>
            <person name="Shao J."/>
            <person name="Larry D.J."/>
            <person name="Kronmiller B."/>
            <person name="Shen D."/>
            <person name="Strem M.D."/>
            <person name="Melnick R.L."/>
            <person name="Guiltinan M.J."/>
            <person name="Tyler B.M."/>
            <person name="Meinhardt L.W."/>
            <person name="Bailey B.A."/>
        </authorList>
    </citation>
    <scope>NUCLEOTIDE SEQUENCE [LARGE SCALE GENOMIC DNA]</scope>
    <source>
        <strain evidence="3">zdho120</strain>
    </source>
</reference>
<dbReference type="OrthoDB" id="123873at2759"/>
<evidence type="ECO:0000313" key="2">
    <source>
        <dbReference type="EMBL" id="OWZ13034.1"/>
    </source>
</evidence>
<gene>
    <name evidence="2" type="ORF">PHMEG_00013714</name>
</gene>
<dbReference type="PANTHER" id="PTHR46599">
    <property type="entry name" value="PIGGYBAC TRANSPOSABLE ELEMENT-DERIVED PROTEIN 4"/>
    <property type="match status" value="1"/>
</dbReference>
<comment type="caution">
    <text evidence="2">The sequence shown here is derived from an EMBL/GenBank/DDBJ whole genome shotgun (WGS) entry which is preliminary data.</text>
</comment>
<accession>A0A225W6N0</accession>
<evidence type="ECO:0000313" key="3">
    <source>
        <dbReference type="Proteomes" id="UP000198211"/>
    </source>
</evidence>
<dbReference type="AlphaFoldDB" id="A0A225W6N0"/>
<protein>
    <recommendedName>
        <fullName evidence="1">PiggyBac transposable element-derived protein domain-containing protein</fullName>
    </recommendedName>
</protein>
<dbReference type="InterPro" id="IPR029526">
    <property type="entry name" value="PGBD"/>
</dbReference>
<name>A0A225W6N0_9STRA</name>
<dbReference type="STRING" id="4795.A0A225W6N0"/>
<sequence length="375" mass="41926">MGVGAIPKGTFGQFVSKAGFDRIMQNLHFTDNSDARSDTDRTWKVRSVVETLQNTCAHGYNVPSVLSFDEAMNSSRSRHNIIRQFMKDKPHKWGTQVFMTCCAEKAYVLRLKVCCGSEQRPGELGGASPTQYSADPNYGPAAVMRNLDKVLSRSRQVFSMLLLYISVQLALQLLARNIYSIGTIKTNKKGLPPALITKASARPAGVACGSSTVAVAKCCPKLKAMLWWDHLLVYLLGGRKVTIPCPSAMKNYHDWMGGVDIHDQLRLQRHSLQLAVCFRKYYKIVFLGVVDMTITSASLFIKRRKCYLAVCFRKYYKIVFLEVVDMTITSAFIVHQEAQVLRGESSADHAGFLTVVHSQLLQTSKADFIEEVYTA</sequence>